<comment type="catalytic activity">
    <reaction evidence="1">
        <text>Thiol-dependent hydrolysis of ester, thioester, amide, peptide and isopeptide bonds formed by the C-terminal Gly of ubiquitin (a 76-residue protein attached to proteins as an intracellular targeting signal).</text>
        <dbReference type="EC" id="3.4.19.12"/>
    </reaction>
</comment>
<evidence type="ECO:0000256" key="2">
    <source>
        <dbReference type="ARBA" id="ARBA00012759"/>
    </source>
</evidence>
<gene>
    <name evidence="7" type="ORF">SPARVUS_LOCUS11828070</name>
</gene>
<feature type="compositionally biased region" description="Pro residues" evidence="5">
    <location>
        <begin position="102"/>
        <end position="111"/>
    </location>
</feature>
<keyword evidence="4" id="KW-0378">Hydrolase</keyword>
<name>A0ABN9FI03_9NEOB</name>
<keyword evidence="8" id="KW-1185">Reference proteome</keyword>
<evidence type="ECO:0000259" key="6">
    <source>
        <dbReference type="PROSITE" id="PS50235"/>
    </source>
</evidence>
<feature type="compositionally biased region" description="Basic and acidic residues" evidence="5">
    <location>
        <begin position="63"/>
        <end position="73"/>
    </location>
</feature>
<evidence type="ECO:0000313" key="7">
    <source>
        <dbReference type="EMBL" id="CAI9595053.1"/>
    </source>
</evidence>
<feature type="compositionally biased region" description="Low complexity" evidence="5">
    <location>
        <begin position="164"/>
        <end position="176"/>
    </location>
</feature>
<feature type="region of interest" description="Disordered" evidence="5">
    <location>
        <begin position="46"/>
        <end position="249"/>
    </location>
</feature>
<proteinExistence type="predicted"/>
<feature type="domain" description="USP" evidence="6">
    <location>
        <begin position="262"/>
        <end position="403"/>
    </location>
</feature>
<dbReference type="InterPro" id="IPR028889">
    <property type="entry name" value="USP"/>
</dbReference>
<dbReference type="InterPro" id="IPR038765">
    <property type="entry name" value="Papain-like_cys_pep_sf"/>
</dbReference>
<protein>
    <recommendedName>
        <fullName evidence="2">ubiquitinyl hydrolase 1</fullName>
        <ecNumber evidence="2">3.4.19.12</ecNumber>
    </recommendedName>
</protein>
<reference evidence="7" key="1">
    <citation type="submission" date="2023-05" db="EMBL/GenBank/DDBJ databases">
        <authorList>
            <person name="Stuckert A."/>
        </authorList>
    </citation>
    <scope>NUCLEOTIDE SEQUENCE</scope>
</reference>
<accession>A0ABN9FI03</accession>
<dbReference type="EMBL" id="CATNWA010016741">
    <property type="protein sequence ID" value="CAI9595053.1"/>
    <property type="molecule type" value="Genomic_DNA"/>
</dbReference>
<comment type="caution">
    <text evidence="7">The sequence shown here is derived from an EMBL/GenBank/DDBJ whole genome shotgun (WGS) entry which is preliminary data.</text>
</comment>
<keyword evidence="3" id="KW-0645">Protease</keyword>
<evidence type="ECO:0000256" key="4">
    <source>
        <dbReference type="ARBA" id="ARBA00022801"/>
    </source>
</evidence>
<evidence type="ECO:0000313" key="8">
    <source>
        <dbReference type="Proteomes" id="UP001162483"/>
    </source>
</evidence>
<dbReference type="InterPro" id="IPR018200">
    <property type="entry name" value="USP_CS"/>
</dbReference>
<dbReference type="InterPro" id="IPR001394">
    <property type="entry name" value="Peptidase_C19_UCH"/>
</dbReference>
<feature type="compositionally biased region" description="Low complexity" evidence="5">
    <location>
        <begin position="215"/>
        <end position="228"/>
    </location>
</feature>
<sequence length="403" mass="43484">MPQVCEARFGRGRDPSLVTSQPPTAGKILTSLRTVSQERSAFSTTVFSNGIPKRRPLPPPPVLEEKIKAERGRSIQRAESSSRKGPIKADHFLAVGSGAPVTKPPAQPLAPRPGSLSRSKSVSYGDLSSAGNKVEEISKGLSRVTLRERSASSSRKPPLDPAVLKRSSSLKRLNSLPTMEAQHQPGAVSVTPLRPNASTKPAPREAQERKDSQQTRPSCSSPTTDTPTVINGTKTQERRPTSSTPVRVSEPARVPVLGSGHVGLRNLGNTCFLNAVLQCLSSTKPLRDYVLRQEYRQEQHTSCRTQQELTEAFADVVASLWSSGGSRRSKPVPSAIGVPEIRPVFYWIQPAGTLRKIPSSSSWTGSMWRSTGSAGKLPASSLMPSGPCHWSLKTHSATMNEPI</sequence>
<feature type="compositionally biased region" description="Basic and acidic residues" evidence="5">
    <location>
        <begin position="202"/>
        <end position="213"/>
    </location>
</feature>
<evidence type="ECO:0000256" key="3">
    <source>
        <dbReference type="ARBA" id="ARBA00022670"/>
    </source>
</evidence>
<feature type="region of interest" description="Disordered" evidence="5">
    <location>
        <begin position="1"/>
        <end position="24"/>
    </location>
</feature>
<organism evidence="7 8">
    <name type="scientific">Staurois parvus</name>
    <dbReference type="NCBI Taxonomy" id="386267"/>
    <lineage>
        <taxon>Eukaryota</taxon>
        <taxon>Metazoa</taxon>
        <taxon>Chordata</taxon>
        <taxon>Craniata</taxon>
        <taxon>Vertebrata</taxon>
        <taxon>Euteleostomi</taxon>
        <taxon>Amphibia</taxon>
        <taxon>Batrachia</taxon>
        <taxon>Anura</taxon>
        <taxon>Neobatrachia</taxon>
        <taxon>Ranoidea</taxon>
        <taxon>Ranidae</taxon>
        <taxon>Staurois</taxon>
    </lineage>
</organism>
<dbReference type="Pfam" id="PF00443">
    <property type="entry name" value="UCH"/>
    <property type="match status" value="1"/>
</dbReference>
<dbReference type="PANTHER" id="PTHR21646">
    <property type="entry name" value="UBIQUITIN CARBOXYL-TERMINAL HYDROLASE"/>
    <property type="match status" value="1"/>
</dbReference>
<dbReference type="PROSITE" id="PS50235">
    <property type="entry name" value="USP_3"/>
    <property type="match status" value="1"/>
</dbReference>
<dbReference type="InterPro" id="IPR050185">
    <property type="entry name" value="Ub_carboxyl-term_hydrolase"/>
</dbReference>
<dbReference type="PROSITE" id="PS00972">
    <property type="entry name" value="USP_1"/>
    <property type="match status" value="1"/>
</dbReference>
<dbReference type="SUPFAM" id="SSF54001">
    <property type="entry name" value="Cysteine proteinases"/>
    <property type="match status" value="1"/>
</dbReference>
<evidence type="ECO:0000256" key="1">
    <source>
        <dbReference type="ARBA" id="ARBA00000707"/>
    </source>
</evidence>
<dbReference type="EC" id="3.4.19.12" evidence="2"/>
<evidence type="ECO:0000256" key="5">
    <source>
        <dbReference type="SAM" id="MobiDB-lite"/>
    </source>
</evidence>
<dbReference type="Proteomes" id="UP001162483">
    <property type="component" value="Unassembled WGS sequence"/>
</dbReference>
<dbReference type="Gene3D" id="3.90.70.10">
    <property type="entry name" value="Cysteine proteinases"/>
    <property type="match status" value="1"/>
</dbReference>
<dbReference type="PANTHER" id="PTHR21646:SF6">
    <property type="entry name" value="UBIQUITIN CARBOXYL-TERMINAL HYDROLASE 21"/>
    <property type="match status" value="1"/>
</dbReference>